<evidence type="ECO:0000256" key="1">
    <source>
        <dbReference type="ARBA" id="ARBA00004911"/>
    </source>
</evidence>
<evidence type="ECO:0000256" key="9">
    <source>
        <dbReference type="ARBA" id="ARBA00023115"/>
    </source>
</evidence>
<dbReference type="HAMAP" id="MF_00464">
    <property type="entry name" value="AdoMetDC_1"/>
    <property type="match status" value="1"/>
</dbReference>
<dbReference type="GO" id="GO:0004014">
    <property type="term" value="F:adenosylmethionine decarboxylase activity"/>
    <property type="evidence" value="ECO:0007669"/>
    <property type="project" value="UniProtKB-UniRule"/>
</dbReference>
<reference evidence="23" key="2">
    <citation type="journal article" date="2021" name="PeerJ">
        <title>Extensive microbial diversity within the chicken gut microbiome revealed by metagenomics and culture.</title>
        <authorList>
            <person name="Gilroy R."/>
            <person name="Ravi A."/>
            <person name="Getino M."/>
            <person name="Pursley I."/>
            <person name="Horton D.L."/>
            <person name="Alikhan N.F."/>
            <person name="Baker D."/>
            <person name="Gharbi K."/>
            <person name="Hall N."/>
            <person name="Watson M."/>
            <person name="Adriaenssens E.M."/>
            <person name="Foster-Nyarko E."/>
            <person name="Jarju S."/>
            <person name="Secka A."/>
            <person name="Antonio M."/>
            <person name="Oren A."/>
            <person name="Chaudhuri R.R."/>
            <person name="La Ragione R."/>
            <person name="Hildebrand F."/>
            <person name="Pallen M.J."/>
        </authorList>
    </citation>
    <scope>NUCLEOTIDE SEQUENCE</scope>
    <source>
        <strain evidence="23">1383</strain>
    </source>
</reference>
<comment type="pathway">
    <text evidence="1 18">Amine and polyamine biosynthesis; S-adenosylmethioninamine biosynthesis; S-adenosylmethioninamine from S-adenosyl-L-methionine: step 1/1.</text>
</comment>
<evidence type="ECO:0000313" key="23">
    <source>
        <dbReference type="EMBL" id="HIT97875.1"/>
    </source>
</evidence>
<protein>
    <recommendedName>
        <fullName evidence="18">S-adenosylmethionine decarboxylase proenzyme</fullName>
        <shortName evidence="18">AdoMetDC</shortName>
        <shortName evidence="18">SAMDC</shortName>
        <ecNumber evidence="18">4.1.1.50</ecNumber>
    </recommendedName>
    <component>
        <recommendedName>
            <fullName evidence="18">S-adenosylmethionine decarboxylase beta chain</fullName>
        </recommendedName>
    </component>
    <component>
        <recommendedName>
            <fullName evidence="18">S-adenosylmethionine decarboxylase alpha chain</fullName>
        </recommendedName>
    </component>
</protein>
<keyword evidence="4 17" id="KW-0808">Transferase</keyword>
<gene>
    <name evidence="17 23" type="primary">speE</name>
    <name evidence="18" type="synonym">speH</name>
    <name evidence="23" type="ORF">IAC44_03455</name>
</gene>
<evidence type="ECO:0000256" key="17">
    <source>
        <dbReference type="HAMAP-Rule" id="MF_00198"/>
    </source>
</evidence>
<evidence type="ECO:0000256" key="8">
    <source>
        <dbReference type="ARBA" id="ARBA00023066"/>
    </source>
</evidence>
<name>A0A9D1HAM6_9FLAO</name>
<evidence type="ECO:0000256" key="20">
    <source>
        <dbReference type="RuleBase" id="RU003836"/>
    </source>
</evidence>
<comment type="caution">
    <text evidence="17">Lacks conserved residue(s) required for the propagation of feature annotation.</text>
</comment>
<dbReference type="Gene3D" id="2.30.140.10">
    <property type="entry name" value="Spermidine synthase, tetramerisation domain"/>
    <property type="match status" value="1"/>
</dbReference>
<comment type="subunit">
    <text evidence="3 18">Heterotetramer of two alpha and two beta chains arranged as a dimer of alpha/beta heterodimers.</text>
</comment>
<comment type="function">
    <text evidence="17">Catalyzes the irreversible transfer of a propylamine group from the amino donor S-adenosylmethioninamine (decarboxy-AdoMet) to putrescine (1,4-diaminobutane) to yield spermidine.</text>
</comment>
<comment type="similarity">
    <text evidence="16 18">Belongs to the prokaryotic AdoMetDC family. Type 1 subfamily.</text>
</comment>
<feature type="binding site" evidence="17">
    <location>
        <position position="173"/>
    </location>
    <ligand>
        <name>S-methyl-5'-thioadenosine</name>
        <dbReference type="ChEBI" id="CHEBI:17509"/>
    </ligand>
</feature>
<evidence type="ECO:0000256" key="12">
    <source>
        <dbReference type="ARBA" id="ARBA00023270"/>
    </source>
</evidence>
<keyword evidence="10 18" id="KW-0865">Zymogen</keyword>
<dbReference type="InterPro" id="IPR042284">
    <property type="entry name" value="AdoMetDC_N"/>
</dbReference>
<feature type="chain" id="PRO_5039767428" description="S-adenosylmethionine decarboxylase beta chain" evidence="18">
    <location>
        <begin position="1"/>
        <end position="62"/>
    </location>
</feature>
<evidence type="ECO:0000256" key="15">
    <source>
        <dbReference type="ARBA" id="ARBA00056215"/>
    </source>
</evidence>
<evidence type="ECO:0000256" key="14">
    <source>
        <dbReference type="ARBA" id="ARBA00048112"/>
    </source>
</evidence>
<evidence type="ECO:0000256" key="6">
    <source>
        <dbReference type="ARBA" id="ARBA00022793"/>
    </source>
</evidence>
<keyword evidence="11 18" id="KW-0456">Lyase</keyword>
<dbReference type="NCBIfam" id="TIGR03330">
    <property type="entry name" value="SAM_DCase_Bsu"/>
    <property type="match status" value="1"/>
</dbReference>
<dbReference type="PROSITE" id="PS51006">
    <property type="entry name" value="PABS_2"/>
    <property type="match status" value="1"/>
</dbReference>
<comment type="function">
    <text evidence="15 18">Catalyzes the decarboxylation of S-adenosylmethionine to S-adenosylmethioninamine (dcAdoMet), the propylamine donor required for the synthesis of the polyamines spermine and spermidine from the diamine putrescine.</text>
</comment>
<dbReference type="InterPro" id="IPR029063">
    <property type="entry name" value="SAM-dependent_MTases_sf"/>
</dbReference>
<comment type="pathway">
    <text evidence="17">Amine and polyamine biosynthesis; spermidine biosynthesis; spermidine from putrescine: step 1/1.</text>
</comment>
<feature type="domain" description="PABS" evidence="22">
    <location>
        <begin position="144"/>
        <end position="380"/>
    </location>
</feature>
<dbReference type="EMBL" id="DVLY01000080">
    <property type="protein sequence ID" value="HIT97875.1"/>
    <property type="molecule type" value="Genomic_DNA"/>
</dbReference>
<sequence>MRALGRHILVEFFGCEPHVMNDVARIESSMVAAAEKAGATVINSTFHHFSPYGVSGVVVIQESHLAIHTWPEYGYAAVDLFTCGDSVDPWISFDHLKEAFGAGNYSALEMRRGSLALLERLDFDLASMRELNKKHTNPQKYTRNVWFTDKDDNQALSLRHTGEVFYDKTSEYQRTRVIDTYGYGKALTIDNMFMCTERDEANYHEMISHPAMLAHGHVKKVLIIGGGDGASVREIVKHPEVEKIVMVEIDANVVEASKQFLPQMSSAFNNPKLELIIGDGIQYVAQAPDKSFDYVIVDGSDPVGPAEGLFSEKFYRDCQRILTDGGILITQGESPMFNATTFAELNACLKRIFPADRVKTMLFHIPTYPSGIWSFQLGINGPLDVTTPDPEAALRFTQANSLKYYNPEVHRAAFALPQYVKQMLHE</sequence>
<keyword evidence="13 18" id="KW-0670">Pyruvate</keyword>
<comment type="caution">
    <text evidence="23">The sequence shown here is derived from an EMBL/GenBank/DDBJ whole genome shotgun (WGS) entry which is preliminary data.</text>
</comment>
<comment type="PTM">
    <text evidence="18">Is synthesized initially as an inactive proenzyme. Formation of the active enzyme involves a self-maturation process in which the active site pyruvoyl group is generated from an internal serine residue via an autocatalytic post-translational modification. Two non-identical subunits are generated from the proenzyme in this reaction, and the pyruvate is formed at the N-terminus of the alpha chain, which is derived from the carboxyl end of the proenzyme. The post-translation cleavage follows an unusual pathway, termed non-hydrolytic serinolysis, in which the side chain hydroxyl group of the serine supplies its oxygen atom to form the C-terminus of the beta chain, while the remainder of the serine residue undergoes an oxidative deamination to produce ammonia and the pyruvoyl group blocking the N-terminus of the alpha chain.</text>
</comment>
<evidence type="ECO:0000256" key="13">
    <source>
        <dbReference type="ARBA" id="ARBA00023317"/>
    </source>
</evidence>
<dbReference type="CDD" id="cd02440">
    <property type="entry name" value="AdoMet_MTases"/>
    <property type="match status" value="1"/>
</dbReference>
<dbReference type="Gene3D" id="3.30.160.750">
    <property type="match status" value="1"/>
</dbReference>
<dbReference type="EC" id="4.1.1.50" evidence="18"/>
<evidence type="ECO:0000256" key="11">
    <source>
        <dbReference type="ARBA" id="ARBA00023239"/>
    </source>
</evidence>
<dbReference type="Proteomes" id="UP000824161">
    <property type="component" value="Unassembled WGS sequence"/>
</dbReference>
<feature type="active site" description="Proton acceptor; for processing activity" evidence="18">
    <location>
        <position position="68"/>
    </location>
</feature>
<keyword evidence="9 18" id="KW-0620">Polyamine biosynthesis</keyword>
<evidence type="ECO:0000256" key="21">
    <source>
        <dbReference type="RuleBase" id="RU003837"/>
    </source>
</evidence>
<keyword evidence="6 18" id="KW-0210">Decarboxylase</keyword>
<feature type="active site" description="Schiff-base intermediate with substrate; via pyruvic acid" evidence="18">
    <location>
        <position position="63"/>
    </location>
</feature>
<evidence type="ECO:0000256" key="5">
    <source>
        <dbReference type="ARBA" id="ARBA00022691"/>
    </source>
</evidence>
<evidence type="ECO:0000256" key="16">
    <source>
        <dbReference type="ARBA" id="ARBA00061583"/>
    </source>
</evidence>
<dbReference type="InterPro" id="IPR030374">
    <property type="entry name" value="PABS"/>
</dbReference>
<dbReference type="Gene3D" id="3.30.360.110">
    <property type="entry name" value="S-adenosylmethionine decarboxylase domain"/>
    <property type="match status" value="1"/>
</dbReference>
<dbReference type="FunFam" id="3.30.360.110:FF:000001">
    <property type="entry name" value="S-adenosylmethionine decarboxylase proenzyme"/>
    <property type="match status" value="1"/>
</dbReference>
<dbReference type="NCBIfam" id="TIGR00417">
    <property type="entry name" value="speE"/>
    <property type="match status" value="1"/>
</dbReference>
<keyword evidence="8 18" id="KW-0745">Spermidine biosynthesis</keyword>
<dbReference type="GO" id="GO:0004766">
    <property type="term" value="F:spermidine synthase activity"/>
    <property type="evidence" value="ECO:0007669"/>
    <property type="project" value="UniProtKB-UniRule"/>
</dbReference>
<evidence type="ECO:0000256" key="10">
    <source>
        <dbReference type="ARBA" id="ARBA00023145"/>
    </source>
</evidence>
<evidence type="ECO:0000256" key="3">
    <source>
        <dbReference type="ARBA" id="ARBA00011601"/>
    </source>
</evidence>
<feature type="binding site" evidence="17">
    <location>
        <position position="228"/>
    </location>
    <ligand>
        <name>spermidine</name>
        <dbReference type="ChEBI" id="CHEBI:57834"/>
    </ligand>
</feature>
<feature type="binding site" evidence="17">
    <location>
        <position position="248"/>
    </location>
    <ligand>
        <name>S-methyl-5'-thioadenosine</name>
        <dbReference type="ChEBI" id="CHEBI:17509"/>
    </ligand>
</feature>
<dbReference type="InterPro" id="IPR003826">
    <property type="entry name" value="AdoMetDC_fam_prok"/>
</dbReference>
<feature type="binding site" evidence="17">
    <location>
        <begin position="279"/>
        <end position="280"/>
    </location>
    <ligand>
        <name>S-methyl-5'-thioadenosine</name>
        <dbReference type="ChEBI" id="CHEBI:17509"/>
    </ligand>
</feature>
<evidence type="ECO:0000313" key="24">
    <source>
        <dbReference type="Proteomes" id="UP000824161"/>
    </source>
</evidence>
<dbReference type="InterPro" id="IPR030373">
    <property type="entry name" value="PABS_CS"/>
</dbReference>
<dbReference type="Pfam" id="PF02675">
    <property type="entry name" value="AdoMet_dc"/>
    <property type="match status" value="1"/>
</dbReference>
<dbReference type="SUPFAM" id="SSF56276">
    <property type="entry name" value="S-adenosylmethionine decarboxylase"/>
    <property type="match status" value="1"/>
</dbReference>
<comment type="catalytic activity">
    <reaction evidence="14 18">
        <text>S-adenosyl-L-methionine + H(+) = S-adenosyl 3-(methylsulfanyl)propylamine + CO2</text>
        <dbReference type="Rhea" id="RHEA:15981"/>
        <dbReference type="ChEBI" id="CHEBI:15378"/>
        <dbReference type="ChEBI" id="CHEBI:16526"/>
        <dbReference type="ChEBI" id="CHEBI:57443"/>
        <dbReference type="ChEBI" id="CHEBI:59789"/>
        <dbReference type="EC" id="4.1.1.50"/>
    </reaction>
</comment>
<dbReference type="InterPro" id="IPR042286">
    <property type="entry name" value="AdoMetDC_C"/>
</dbReference>
<dbReference type="PROSITE" id="PS01330">
    <property type="entry name" value="PABS_1"/>
    <property type="match status" value="1"/>
</dbReference>
<evidence type="ECO:0000256" key="4">
    <source>
        <dbReference type="ARBA" id="ARBA00022679"/>
    </source>
</evidence>
<reference evidence="23" key="1">
    <citation type="submission" date="2020-10" db="EMBL/GenBank/DDBJ databases">
        <authorList>
            <person name="Gilroy R."/>
        </authorList>
    </citation>
    <scope>NUCLEOTIDE SEQUENCE</scope>
    <source>
        <strain evidence="23">1383</strain>
    </source>
</reference>
<dbReference type="InterPro" id="IPR016067">
    <property type="entry name" value="S-AdoMet_deCO2ase_core"/>
</dbReference>
<evidence type="ECO:0000256" key="19">
    <source>
        <dbReference type="PROSITE-ProRule" id="PRU00354"/>
    </source>
</evidence>
<dbReference type="InterPro" id="IPR001045">
    <property type="entry name" value="Spermi_synthase"/>
</dbReference>
<organism evidence="23 24">
    <name type="scientific">Candidatus Merdimorpha stercoravium</name>
    <dbReference type="NCBI Taxonomy" id="2840863"/>
    <lineage>
        <taxon>Bacteria</taxon>
        <taxon>Pseudomonadati</taxon>
        <taxon>Bacteroidota</taxon>
        <taxon>Flavobacteriia</taxon>
        <taxon>Flavobacteriales</taxon>
        <taxon>Candidatus Merdimorpha</taxon>
    </lineage>
</organism>
<dbReference type="InterPro" id="IPR035246">
    <property type="entry name" value="Spermidine_synt_N"/>
</dbReference>
<evidence type="ECO:0000256" key="2">
    <source>
        <dbReference type="ARBA" id="ARBA00007867"/>
    </source>
</evidence>
<feature type="active site" description="Proton acceptor" evidence="17 19">
    <location>
        <position position="298"/>
    </location>
</feature>
<feature type="modified residue" description="Pyruvic acid (Ser); by autocatalysis" evidence="18">
    <location>
        <position position="63"/>
    </location>
</feature>
<dbReference type="SUPFAM" id="SSF53335">
    <property type="entry name" value="S-adenosyl-L-methionine-dependent methyltransferases"/>
    <property type="match status" value="1"/>
</dbReference>
<dbReference type="HAMAP" id="MF_00198">
    <property type="entry name" value="Spermidine_synth"/>
    <property type="match status" value="1"/>
</dbReference>
<comment type="catalytic activity">
    <reaction evidence="17 21">
        <text>S-adenosyl 3-(methylsulfanyl)propylamine + putrescine = S-methyl-5'-thioadenosine + spermidine + H(+)</text>
        <dbReference type="Rhea" id="RHEA:12721"/>
        <dbReference type="ChEBI" id="CHEBI:15378"/>
        <dbReference type="ChEBI" id="CHEBI:17509"/>
        <dbReference type="ChEBI" id="CHEBI:57443"/>
        <dbReference type="ChEBI" id="CHEBI:57834"/>
        <dbReference type="ChEBI" id="CHEBI:326268"/>
        <dbReference type="EC" id="2.5.1.16"/>
    </reaction>
</comment>
<comment type="cofactor">
    <cofactor evidence="18">
        <name>pyruvate</name>
        <dbReference type="ChEBI" id="CHEBI:15361"/>
    </cofactor>
    <text evidence="18">Binds 1 pyruvoyl group covalently per subunit.</text>
</comment>
<feature type="binding site" evidence="17">
    <location>
        <position position="204"/>
    </location>
    <ligand>
        <name>spermidine</name>
        <dbReference type="ChEBI" id="CHEBI:57834"/>
    </ligand>
</feature>
<evidence type="ECO:0000256" key="18">
    <source>
        <dbReference type="HAMAP-Rule" id="MF_00464"/>
    </source>
</evidence>
<feature type="site" description="Cleavage (non-hydrolytic); by autolysis" evidence="18">
    <location>
        <begin position="62"/>
        <end position="63"/>
    </location>
</feature>
<dbReference type="Gene3D" id="3.40.50.150">
    <property type="entry name" value="Vaccinia Virus protein VP39"/>
    <property type="match status" value="1"/>
</dbReference>
<evidence type="ECO:0000259" key="22">
    <source>
        <dbReference type="PROSITE" id="PS51006"/>
    </source>
</evidence>
<dbReference type="PANTHER" id="PTHR11558">
    <property type="entry name" value="SPERMIDINE/SPERMINE SYNTHASE"/>
    <property type="match status" value="1"/>
</dbReference>
<dbReference type="AlphaFoldDB" id="A0A9D1HAM6"/>
<feature type="binding site" evidence="17">
    <location>
        <position position="305"/>
    </location>
    <ligand>
        <name>S-methyl-5'-thioadenosine</name>
        <dbReference type="ChEBI" id="CHEBI:17509"/>
    </ligand>
</feature>
<comment type="similarity">
    <text evidence="2 17 20">Belongs to the spermidine/spermine synthase family.</text>
</comment>
<keyword evidence="12 18" id="KW-0704">Schiff base</keyword>
<dbReference type="NCBIfam" id="NF002010">
    <property type="entry name" value="PRK00811.1"/>
    <property type="match status" value="1"/>
</dbReference>
<feature type="active site" description="Proton donor; for catalytic activity" evidence="18">
    <location>
        <position position="83"/>
    </location>
</feature>
<comment type="subunit">
    <text evidence="17">Homodimer or homotetramer.</text>
</comment>
<feature type="chain" id="PRO_5039767427" description="S-adenosylmethionine decarboxylase alpha chain" evidence="18">
    <location>
        <begin position="63"/>
        <end position="426"/>
    </location>
</feature>
<dbReference type="Pfam" id="PF01564">
    <property type="entry name" value="Spermine_synth"/>
    <property type="match status" value="1"/>
</dbReference>
<proteinExistence type="inferred from homology"/>
<dbReference type="InterPro" id="IPR017716">
    <property type="entry name" value="S-AdoMet_deCOase_pro-enz"/>
</dbReference>
<evidence type="ECO:0000256" key="7">
    <source>
        <dbReference type="ARBA" id="ARBA00022813"/>
    </source>
</evidence>
<dbReference type="GO" id="GO:0008295">
    <property type="term" value="P:spermidine biosynthetic process"/>
    <property type="evidence" value="ECO:0007669"/>
    <property type="project" value="UniProtKB-UniRule"/>
</dbReference>
<dbReference type="PANTHER" id="PTHR11558:SF11">
    <property type="entry name" value="SPERMIDINE SYNTHASE"/>
    <property type="match status" value="1"/>
</dbReference>
<keyword evidence="5 18" id="KW-0949">S-adenosyl-L-methionine</keyword>
<dbReference type="Pfam" id="PF17284">
    <property type="entry name" value="Spermine_synt_N"/>
    <property type="match status" value="1"/>
</dbReference>
<accession>A0A9D1HAM6</accession>
<keyword evidence="7 18" id="KW-0068">Autocatalytic cleavage</keyword>
<dbReference type="InterPro" id="IPR037163">
    <property type="entry name" value="Spermidine_synt_N_sf"/>
</dbReference>